<protein>
    <submittedName>
        <fullName evidence="1">Uncharacterized protein</fullName>
    </submittedName>
</protein>
<proteinExistence type="predicted"/>
<gene>
    <name evidence="1" type="ORF">U14_02392</name>
</gene>
<evidence type="ECO:0000313" key="1">
    <source>
        <dbReference type="EMBL" id="GAK51150.1"/>
    </source>
</evidence>
<accession>A0A081BL84</accession>
<dbReference type="EMBL" id="DF820457">
    <property type="protein sequence ID" value="GAK51150.1"/>
    <property type="molecule type" value="Genomic_DNA"/>
</dbReference>
<dbReference type="AlphaFoldDB" id="A0A081BL84"/>
<dbReference type="HOGENOM" id="CLU_2894850_0_0_0"/>
<organism evidence="1">
    <name type="scientific">Candidatus Moduliflexus flocculans</name>
    <dbReference type="NCBI Taxonomy" id="1499966"/>
    <lineage>
        <taxon>Bacteria</taxon>
        <taxon>Candidatus Moduliflexota</taxon>
        <taxon>Candidatus Moduliflexia</taxon>
        <taxon>Candidatus Moduliflexales</taxon>
        <taxon>Candidatus Moduliflexaceae</taxon>
    </lineage>
</organism>
<name>A0A081BL84_9BACT</name>
<dbReference type="Proteomes" id="UP000030700">
    <property type="component" value="Unassembled WGS sequence"/>
</dbReference>
<reference evidence="1" key="1">
    <citation type="journal article" date="2015" name="PeerJ">
        <title>First genomic representation of candidate bacterial phylum KSB3 points to enhanced environmental sensing as a trigger of wastewater bulking.</title>
        <authorList>
            <person name="Sekiguchi Y."/>
            <person name="Ohashi A."/>
            <person name="Parks D.H."/>
            <person name="Yamauchi T."/>
            <person name="Tyson G.W."/>
            <person name="Hugenholtz P."/>
        </authorList>
    </citation>
    <scope>NUCLEOTIDE SEQUENCE [LARGE SCALE GENOMIC DNA]</scope>
</reference>
<sequence>MPEVMVDISVKHLASMIRKMDKQELETLYMLLTKEGKELIKRKKEVEQRTVRLLTREEVFNV</sequence>
<keyword evidence="2" id="KW-1185">Reference proteome</keyword>
<evidence type="ECO:0000313" key="2">
    <source>
        <dbReference type="Proteomes" id="UP000030700"/>
    </source>
</evidence>